<reference evidence="4" key="2">
    <citation type="submission" date="2019-10" db="EMBL/GenBank/DDBJ databases">
        <title>Conservation and host-specific expression of non-tandemly repeated heterogenous ribosome RNA gene in arbuscular mycorrhizal fungi.</title>
        <authorList>
            <person name="Maeda T."/>
            <person name="Kobayashi Y."/>
            <person name="Nakagawa T."/>
            <person name="Ezawa T."/>
            <person name="Yamaguchi K."/>
            <person name="Bino T."/>
            <person name="Nishimoto Y."/>
            <person name="Shigenobu S."/>
            <person name="Kawaguchi M."/>
        </authorList>
    </citation>
    <scope>NUCLEOTIDE SEQUENCE</scope>
    <source>
        <strain evidence="4">HR1</strain>
    </source>
</reference>
<proteinExistence type="predicted"/>
<accession>A0A2Z6RHK8</accession>
<sequence length="406" mass="46577">MIRDLIRKPKKAEHESIWQLRRAVIIIFLMVLIGSFVIMCVRMAKENPTISTTFTLINKVLAPSIYLSFAYNFNISCWIYYDYKGTNKTSCDEYIEQPESTGDSDYPYGGTFSPKGIELTRYDDIGPYFVFLLINITDPTFSNLTESFFRMNLYDSDDYDITDIEKMNNKENGSQISPFEESLYYLNKYTLTGGYLYKLGFSRKVRKVFDQPTLSYIGFPSRYLLKPYIESNIQGVPAATLDETHLKLRISPRDFIIAEEQEQRNDTLIGALGIIAAFYSSVVFIYVFLFGVDSMKPWGVIHSGCCGFGRFKSKPEEVLTWESPPDTEDINRRVEALERFKDFLNGNVVDTSLSKRSGRRSRKRGRKNHRNNFNNNSSGSSSIKSINNDNNDNITDSNSSIVEIPT</sequence>
<feature type="transmembrane region" description="Helical" evidence="2">
    <location>
        <begin position="64"/>
        <end position="81"/>
    </location>
</feature>
<keyword evidence="2" id="KW-0812">Transmembrane</keyword>
<feature type="transmembrane region" description="Helical" evidence="2">
    <location>
        <begin position="268"/>
        <end position="289"/>
    </location>
</feature>
<feature type="compositionally biased region" description="Basic residues" evidence="1">
    <location>
        <begin position="356"/>
        <end position="370"/>
    </location>
</feature>
<keyword evidence="2" id="KW-1133">Transmembrane helix</keyword>
<dbReference type="OrthoDB" id="2339353at2759"/>
<reference evidence="3 5" key="1">
    <citation type="submission" date="2017-11" db="EMBL/GenBank/DDBJ databases">
        <title>The genome of Rhizophagus clarus HR1 reveals common genetic basis of auxotrophy among arbuscular mycorrhizal fungi.</title>
        <authorList>
            <person name="Kobayashi Y."/>
        </authorList>
    </citation>
    <scope>NUCLEOTIDE SEQUENCE [LARGE SCALE GENOMIC DNA]</scope>
    <source>
        <strain evidence="3 5">HR1</strain>
    </source>
</reference>
<dbReference type="EMBL" id="BEXD01001054">
    <property type="protein sequence ID" value="GBB91978.1"/>
    <property type="molecule type" value="Genomic_DNA"/>
</dbReference>
<keyword evidence="5" id="KW-1185">Reference proteome</keyword>
<evidence type="ECO:0000313" key="4">
    <source>
        <dbReference type="EMBL" id="GET01760.1"/>
    </source>
</evidence>
<dbReference type="Proteomes" id="UP000247702">
    <property type="component" value="Unassembled WGS sequence"/>
</dbReference>
<evidence type="ECO:0000313" key="3">
    <source>
        <dbReference type="EMBL" id="GBB91978.1"/>
    </source>
</evidence>
<keyword evidence="2" id="KW-0472">Membrane</keyword>
<comment type="caution">
    <text evidence="3">The sequence shown here is derived from an EMBL/GenBank/DDBJ whole genome shotgun (WGS) entry which is preliminary data.</text>
</comment>
<dbReference type="AlphaFoldDB" id="A0A2Z6RHK8"/>
<dbReference type="EMBL" id="BLAL01000302">
    <property type="protein sequence ID" value="GET01760.1"/>
    <property type="molecule type" value="Genomic_DNA"/>
</dbReference>
<dbReference type="Proteomes" id="UP000615446">
    <property type="component" value="Unassembled WGS sequence"/>
</dbReference>
<protein>
    <submittedName>
        <fullName evidence="3">Uncharacterized protein</fullName>
    </submittedName>
</protein>
<evidence type="ECO:0000256" key="2">
    <source>
        <dbReference type="SAM" id="Phobius"/>
    </source>
</evidence>
<feature type="transmembrane region" description="Helical" evidence="2">
    <location>
        <begin position="20"/>
        <end position="44"/>
    </location>
</feature>
<evidence type="ECO:0000313" key="5">
    <source>
        <dbReference type="Proteomes" id="UP000247702"/>
    </source>
</evidence>
<evidence type="ECO:0000256" key="1">
    <source>
        <dbReference type="SAM" id="MobiDB-lite"/>
    </source>
</evidence>
<gene>
    <name evidence="4" type="ORF">RCL2_002815700</name>
    <name evidence="3" type="ORF">RclHR1_19470001</name>
</gene>
<feature type="compositionally biased region" description="Low complexity" evidence="1">
    <location>
        <begin position="371"/>
        <end position="406"/>
    </location>
</feature>
<name>A0A2Z6RHK8_9GLOM</name>
<feature type="region of interest" description="Disordered" evidence="1">
    <location>
        <begin position="353"/>
        <end position="406"/>
    </location>
</feature>
<organism evidence="3 5">
    <name type="scientific">Rhizophagus clarus</name>
    <dbReference type="NCBI Taxonomy" id="94130"/>
    <lineage>
        <taxon>Eukaryota</taxon>
        <taxon>Fungi</taxon>
        <taxon>Fungi incertae sedis</taxon>
        <taxon>Mucoromycota</taxon>
        <taxon>Glomeromycotina</taxon>
        <taxon>Glomeromycetes</taxon>
        <taxon>Glomerales</taxon>
        <taxon>Glomeraceae</taxon>
        <taxon>Rhizophagus</taxon>
    </lineage>
</organism>